<dbReference type="RefSeq" id="WP_187595383.1">
    <property type="nucleotide sequence ID" value="NZ_CP060723.1"/>
</dbReference>
<proteinExistence type="predicted"/>
<sequence>MIVIPLSGQTGKSLTLAYRSNQSTPGYHLQVAQITPNASNKIERGENKERTLSHVQVVRSLENFSLNGKKNGSINFLPAKGIQQGSAEIIALLQNDKTGQITAAAKIKF</sequence>
<dbReference type="InterPro" id="IPR010634">
    <property type="entry name" value="DUF1223"/>
</dbReference>
<evidence type="ECO:0000313" key="1">
    <source>
        <dbReference type="EMBL" id="QNN44969.1"/>
    </source>
</evidence>
<dbReference type="AlphaFoldDB" id="A0A7G9QNP4"/>
<organism evidence="1 2">
    <name type="scientific">Pedobacter roseus</name>
    <dbReference type="NCBI Taxonomy" id="336820"/>
    <lineage>
        <taxon>Bacteria</taxon>
        <taxon>Pseudomonadati</taxon>
        <taxon>Bacteroidota</taxon>
        <taxon>Sphingobacteriia</taxon>
        <taxon>Sphingobacteriales</taxon>
        <taxon>Sphingobacteriaceae</taxon>
        <taxon>Pedobacter</taxon>
    </lineage>
</organism>
<accession>A0A7G9QNP4</accession>
<protein>
    <submittedName>
        <fullName evidence="1">DUF1223 domain-containing protein</fullName>
    </submittedName>
</protein>
<dbReference type="Pfam" id="PF06764">
    <property type="entry name" value="DUF1223"/>
    <property type="match status" value="1"/>
</dbReference>
<dbReference type="EMBL" id="CP060723">
    <property type="protein sequence ID" value="QNN44969.1"/>
    <property type="molecule type" value="Genomic_DNA"/>
</dbReference>
<dbReference type="Proteomes" id="UP000515806">
    <property type="component" value="Chromosome"/>
</dbReference>
<keyword evidence="2" id="KW-1185">Reference proteome</keyword>
<name>A0A7G9QNP4_9SPHI</name>
<reference evidence="1 2" key="1">
    <citation type="submission" date="2020-08" db="EMBL/GenBank/DDBJ databases">
        <title>Genome sequence of Pedobacter roseus KACC 11594T.</title>
        <authorList>
            <person name="Hyun D.-W."/>
            <person name="Bae J.-W."/>
        </authorList>
    </citation>
    <scope>NUCLEOTIDE SEQUENCE [LARGE SCALE GENOMIC DNA]</scope>
    <source>
        <strain evidence="1 2">KACC 11594</strain>
    </source>
</reference>
<dbReference type="KEGG" id="proe:H9L23_01920"/>
<dbReference type="InterPro" id="IPR036249">
    <property type="entry name" value="Thioredoxin-like_sf"/>
</dbReference>
<evidence type="ECO:0000313" key="2">
    <source>
        <dbReference type="Proteomes" id="UP000515806"/>
    </source>
</evidence>
<dbReference type="SUPFAM" id="SSF52833">
    <property type="entry name" value="Thioredoxin-like"/>
    <property type="match status" value="1"/>
</dbReference>
<gene>
    <name evidence="1" type="ORF">H9L23_01920</name>
</gene>